<dbReference type="Gene3D" id="3.40.190.150">
    <property type="entry name" value="Bordetella uptake gene, domain 1"/>
    <property type="match status" value="1"/>
</dbReference>
<organism evidence="2 3">
    <name type="scientific">Rhodoplanes elegans</name>
    <dbReference type="NCBI Taxonomy" id="29408"/>
    <lineage>
        <taxon>Bacteria</taxon>
        <taxon>Pseudomonadati</taxon>
        <taxon>Pseudomonadota</taxon>
        <taxon>Alphaproteobacteria</taxon>
        <taxon>Hyphomicrobiales</taxon>
        <taxon>Nitrobacteraceae</taxon>
        <taxon>Rhodoplanes</taxon>
    </lineage>
</organism>
<proteinExistence type="inferred from homology"/>
<protein>
    <recommendedName>
        <fullName evidence="4">ABC transporter substrate-binding protein</fullName>
    </recommendedName>
</protein>
<dbReference type="PIRSF" id="PIRSF017082">
    <property type="entry name" value="YflP"/>
    <property type="match status" value="1"/>
</dbReference>
<evidence type="ECO:0008006" key="4">
    <source>
        <dbReference type="Google" id="ProtNLM"/>
    </source>
</evidence>
<comment type="caution">
    <text evidence="2">The sequence shown here is derived from an EMBL/GenBank/DDBJ whole genome shotgun (WGS) entry which is preliminary data.</text>
</comment>
<name>A0A327KGA6_9BRAD</name>
<dbReference type="Pfam" id="PF03401">
    <property type="entry name" value="TctC"/>
    <property type="match status" value="1"/>
</dbReference>
<dbReference type="AlphaFoldDB" id="A0A327KGA6"/>
<evidence type="ECO:0000256" key="1">
    <source>
        <dbReference type="ARBA" id="ARBA00006987"/>
    </source>
</evidence>
<dbReference type="InterPro" id="IPR005064">
    <property type="entry name" value="BUG"/>
</dbReference>
<dbReference type="OrthoDB" id="7375033at2"/>
<comment type="similarity">
    <text evidence="1">Belongs to the UPF0065 (bug) family.</text>
</comment>
<evidence type="ECO:0000313" key="2">
    <source>
        <dbReference type="EMBL" id="RAI37800.1"/>
    </source>
</evidence>
<dbReference type="Proteomes" id="UP000248863">
    <property type="component" value="Unassembled WGS sequence"/>
</dbReference>
<dbReference type="Gene3D" id="3.40.190.10">
    <property type="entry name" value="Periplasmic binding protein-like II"/>
    <property type="match status" value="1"/>
</dbReference>
<dbReference type="EMBL" id="NPEU01000161">
    <property type="protein sequence ID" value="RAI37800.1"/>
    <property type="molecule type" value="Genomic_DNA"/>
</dbReference>
<keyword evidence="3" id="KW-1185">Reference proteome</keyword>
<evidence type="ECO:0000313" key="3">
    <source>
        <dbReference type="Proteomes" id="UP000248863"/>
    </source>
</evidence>
<dbReference type="PANTHER" id="PTHR42928">
    <property type="entry name" value="TRICARBOXYLATE-BINDING PROTEIN"/>
    <property type="match status" value="1"/>
</dbReference>
<dbReference type="PANTHER" id="PTHR42928:SF5">
    <property type="entry name" value="BLR1237 PROTEIN"/>
    <property type="match status" value="1"/>
</dbReference>
<sequence length="349" mass="36611">MTRKARRNARRRYRNPRLYRGETTMISKLVATVALCLGLSLSPLAAQETYPRHPIRLVVPFPAGGPTDVFARQYATRMSVVLGQPMVVENKPGAAGAIGSTEVARANADGYTLLFGTASTHGLYNLLSKAPKYDSLKDFAPVAIVGSAPAVVVVHPSGPADLAALVAAVKANPGKLQYGSPGTGTFLHLAGEMFKTEAGRLDIPHIPYKGSAPAMNDLIGNQVGMVIDTLGTSIEQHRGGKARILAVAAAKRSELAPDIPTVDEALGTKGFEAGLWNVVAAPKGTPAPELAVLAEATRRVMAEPDVQAQLSRIGIDPVTDSSPAKAAAFIERERARFGPVVQAAGVSID</sequence>
<accession>A0A327KGA6</accession>
<reference evidence="2 3" key="1">
    <citation type="submission" date="2017-07" db="EMBL/GenBank/DDBJ databases">
        <title>Draft Genome Sequences of Select Purple Nonsulfur Bacteria.</title>
        <authorList>
            <person name="Lasarre B."/>
            <person name="Mckinlay J.B."/>
        </authorList>
    </citation>
    <scope>NUCLEOTIDE SEQUENCE [LARGE SCALE GENOMIC DNA]</scope>
    <source>
        <strain evidence="2 3">DSM 11907</strain>
    </source>
</reference>
<gene>
    <name evidence="2" type="ORF">CH338_14845</name>
</gene>
<dbReference type="InterPro" id="IPR042100">
    <property type="entry name" value="Bug_dom1"/>
</dbReference>